<evidence type="ECO:0000256" key="8">
    <source>
        <dbReference type="ARBA" id="ARBA00048679"/>
    </source>
</evidence>
<dbReference type="PANTHER" id="PTHR24346:SF56">
    <property type="entry name" value="SERINE_THREONINE-PROTEIN KINASE MARK2"/>
    <property type="match status" value="1"/>
</dbReference>
<dbReference type="PROSITE" id="PS00108">
    <property type="entry name" value="PROTEIN_KINASE_ST"/>
    <property type="match status" value="1"/>
</dbReference>
<evidence type="ECO:0000256" key="6">
    <source>
        <dbReference type="ARBA" id="ARBA00022840"/>
    </source>
</evidence>
<dbReference type="AlphaFoldDB" id="A0A8C4K8H9"/>
<reference evidence="10" key="2">
    <citation type="submission" date="2025-09" db="UniProtKB">
        <authorList>
            <consortium name="Ensembl"/>
        </authorList>
    </citation>
    <scope>IDENTIFICATION</scope>
</reference>
<feature type="domain" description="Protein kinase" evidence="9">
    <location>
        <begin position="1"/>
        <end position="302"/>
    </location>
</feature>
<keyword evidence="5" id="KW-0418">Kinase</keyword>
<dbReference type="GO" id="GO:0035556">
    <property type="term" value="P:intracellular signal transduction"/>
    <property type="evidence" value="ECO:0007669"/>
    <property type="project" value="TreeGrafter"/>
</dbReference>
<dbReference type="GO" id="GO:0050321">
    <property type="term" value="F:tau-protein kinase activity"/>
    <property type="evidence" value="ECO:0007669"/>
    <property type="project" value="TreeGrafter"/>
</dbReference>
<evidence type="ECO:0000313" key="11">
    <source>
        <dbReference type="Proteomes" id="UP000694423"/>
    </source>
</evidence>
<evidence type="ECO:0000256" key="5">
    <source>
        <dbReference type="ARBA" id="ARBA00022777"/>
    </source>
</evidence>
<dbReference type="GO" id="GO:0005524">
    <property type="term" value="F:ATP binding"/>
    <property type="evidence" value="ECO:0007669"/>
    <property type="project" value="UniProtKB-KW"/>
</dbReference>
<keyword evidence="2" id="KW-0723">Serine/threonine-protein kinase</keyword>
<sequence>SRGDKEDLGVVMSPVGGIPKVVMSPTGGTPRVAIKVISKRKTPEEYLRELLPHHIQAGGRRSIREQEAIETTARHYIIMDLAASGNVLQRVQSQGPCPESLAGHWFSQLVLCLAYLHSRAIVHRDLKLENLLLDCQDNVKISIFGFPQKVAPEDTFCGSYAYACPGILQAQAYDPFLADTWSAGVILYALLLGHLPFDDTNLWRLLQQIQQPPIFPSWQPLPQECKVGLGGSQKHQGALESIGGQQKMGGSRGMGGGSGVLSWELGALGGGGRAIWRTLDRSWGHLGALGGSWKALWGLQGQ</sequence>
<dbReference type="GO" id="GO:0000226">
    <property type="term" value="P:microtubule cytoskeleton organization"/>
    <property type="evidence" value="ECO:0007669"/>
    <property type="project" value="TreeGrafter"/>
</dbReference>
<dbReference type="PANTHER" id="PTHR24346">
    <property type="entry name" value="MAP/MICROTUBULE AFFINITY-REGULATING KINASE"/>
    <property type="match status" value="1"/>
</dbReference>
<evidence type="ECO:0000313" key="10">
    <source>
        <dbReference type="Ensembl" id="ENSDNVP00000020792.1"/>
    </source>
</evidence>
<comment type="catalytic activity">
    <reaction evidence="8">
        <text>L-seryl-[protein] + ATP = O-phospho-L-seryl-[protein] + ADP + H(+)</text>
        <dbReference type="Rhea" id="RHEA:17989"/>
        <dbReference type="Rhea" id="RHEA-COMP:9863"/>
        <dbReference type="Rhea" id="RHEA-COMP:11604"/>
        <dbReference type="ChEBI" id="CHEBI:15378"/>
        <dbReference type="ChEBI" id="CHEBI:29999"/>
        <dbReference type="ChEBI" id="CHEBI:30616"/>
        <dbReference type="ChEBI" id="CHEBI:83421"/>
        <dbReference type="ChEBI" id="CHEBI:456216"/>
        <dbReference type="EC" id="2.7.11.1"/>
    </reaction>
</comment>
<accession>A0A8C4K8H9</accession>
<organism evidence="10 11">
    <name type="scientific">Dromaius novaehollandiae</name>
    <name type="common">Emu</name>
    <dbReference type="NCBI Taxonomy" id="8790"/>
    <lineage>
        <taxon>Eukaryota</taxon>
        <taxon>Metazoa</taxon>
        <taxon>Chordata</taxon>
        <taxon>Craniata</taxon>
        <taxon>Vertebrata</taxon>
        <taxon>Euteleostomi</taxon>
        <taxon>Archelosauria</taxon>
        <taxon>Archosauria</taxon>
        <taxon>Dinosauria</taxon>
        <taxon>Saurischia</taxon>
        <taxon>Theropoda</taxon>
        <taxon>Coelurosauria</taxon>
        <taxon>Aves</taxon>
        <taxon>Palaeognathae</taxon>
        <taxon>Casuariiformes</taxon>
        <taxon>Dromaiidae</taxon>
        <taxon>Dromaius</taxon>
    </lineage>
</organism>
<keyword evidence="4" id="KW-0547">Nucleotide-binding</keyword>
<dbReference type="PROSITE" id="PS50011">
    <property type="entry name" value="PROTEIN_KINASE_DOM"/>
    <property type="match status" value="1"/>
</dbReference>
<evidence type="ECO:0000256" key="1">
    <source>
        <dbReference type="ARBA" id="ARBA00012513"/>
    </source>
</evidence>
<dbReference type="EC" id="2.7.11.1" evidence="1"/>
<keyword evidence="11" id="KW-1185">Reference proteome</keyword>
<protein>
    <recommendedName>
        <fullName evidence="1">non-specific serine/threonine protein kinase</fullName>
        <ecNumber evidence="1">2.7.11.1</ecNumber>
    </recommendedName>
</protein>
<dbReference type="InterPro" id="IPR000719">
    <property type="entry name" value="Prot_kinase_dom"/>
</dbReference>
<dbReference type="Gene3D" id="1.10.510.10">
    <property type="entry name" value="Transferase(Phosphotransferase) domain 1"/>
    <property type="match status" value="1"/>
</dbReference>
<evidence type="ECO:0000256" key="3">
    <source>
        <dbReference type="ARBA" id="ARBA00022679"/>
    </source>
</evidence>
<evidence type="ECO:0000256" key="7">
    <source>
        <dbReference type="ARBA" id="ARBA00047899"/>
    </source>
</evidence>
<proteinExistence type="predicted"/>
<dbReference type="GO" id="GO:0005737">
    <property type="term" value="C:cytoplasm"/>
    <property type="evidence" value="ECO:0007669"/>
    <property type="project" value="TreeGrafter"/>
</dbReference>
<evidence type="ECO:0000256" key="2">
    <source>
        <dbReference type="ARBA" id="ARBA00022527"/>
    </source>
</evidence>
<dbReference type="Pfam" id="PF00069">
    <property type="entry name" value="Pkinase"/>
    <property type="match status" value="1"/>
</dbReference>
<dbReference type="SMART" id="SM00220">
    <property type="entry name" value="S_TKc"/>
    <property type="match status" value="1"/>
</dbReference>
<dbReference type="SUPFAM" id="SSF56112">
    <property type="entry name" value="Protein kinase-like (PK-like)"/>
    <property type="match status" value="1"/>
</dbReference>
<comment type="catalytic activity">
    <reaction evidence="7">
        <text>L-threonyl-[protein] + ATP = O-phospho-L-threonyl-[protein] + ADP + H(+)</text>
        <dbReference type="Rhea" id="RHEA:46608"/>
        <dbReference type="Rhea" id="RHEA-COMP:11060"/>
        <dbReference type="Rhea" id="RHEA-COMP:11605"/>
        <dbReference type="ChEBI" id="CHEBI:15378"/>
        <dbReference type="ChEBI" id="CHEBI:30013"/>
        <dbReference type="ChEBI" id="CHEBI:30616"/>
        <dbReference type="ChEBI" id="CHEBI:61977"/>
        <dbReference type="ChEBI" id="CHEBI:456216"/>
        <dbReference type="EC" id="2.7.11.1"/>
    </reaction>
</comment>
<keyword evidence="3" id="KW-0808">Transferase</keyword>
<keyword evidence="6" id="KW-0067">ATP-binding</keyword>
<dbReference type="Proteomes" id="UP000694423">
    <property type="component" value="Unplaced"/>
</dbReference>
<dbReference type="InterPro" id="IPR008271">
    <property type="entry name" value="Ser/Thr_kinase_AS"/>
</dbReference>
<reference evidence="10" key="1">
    <citation type="submission" date="2025-08" db="UniProtKB">
        <authorList>
            <consortium name="Ensembl"/>
        </authorList>
    </citation>
    <scope>IDENTIFICATION</scope>
</reference>
<name>A0A8C4K8H9_DRONO</name>
<dbReference type="Ensembl" id="ENSDNVT00000025072.1">
    <property type="protein sequence ID" value="ENSDNVP00000020792.1"/>
    <property type="gene ID" value="ENSDNVG00000014517.1"/>
</dbReference>
<evidence type="ECO:0000259" key="9">
    <source>
        <dbReference type="PROSITE" id="PS50011"/>
    </source>
</evidence>
<dbReference type="InterPro" id="IPR011009">
    <property type="entry name" value="Kinase-like_dom_sf"/>
</dbReference>
<evidence type="ECO:0000256" key="4">
    <source>
        <dbReference type="ARBA" id="ARBA00022741"/>
    </source>
</evidence>